<dbReference type="SUPFAM" id="SSF46565">
    <property type="entry name" value="Chaperone J-domain"/>
    <property type="match status" value="1"/>
</dbReference>
<dbReference type="Pfam" id="PF00226">
    <property type="entry name" value="DnaJ"/>
    <property type="match status" value="1"/>
</dbReference>
<keyword evidence="7 12" id="KW-0346">Stress response</keyword>
<evidence type="ECO:0000313" key="17">
    <source>
        <dbReference type="EMBL" id="HJB56605.1"/>
    </source>
</evidence>
<dbReference type="PANTHER" id="PTHR43096:SF48">
    <property type="entry name" value="CHAPERONE PROTEIN DNAJ"/>
    <property type="match status" value="1"/>
</dbReference>
<comment type="domain">
    <text evidence="12">The J domain is necessary and sufficient to stimulate DnaK ATPase activity. Zinc center 1 plays an important role in the autonomous, DnaK-independent chaperone activity of DnaJ. Zinc center 2 is essential for interaction with DnaK and for DnaJ activity.</text>
</comment>
<feature type="repeat" description="CXXCXGXG motif" evidence="12">
    <location>
        <begin position="175"/>
        <end position="182"/>
    </location>
</feature>
<dbReference type="SMART" id="SM00271">
    <property type="entry name" value="DnaJ"/>
    <property type="match status" value="1"/>
</dbReference>
<comment type="subcellular location">
    <subcellularLocation>
        <location evidence="12">Cytoplasm</location>
    </subcellularLocation>
</comment>
<evidence type="ECO:0000256" key="3">
    <source>
        <dbReference type="ARBA" id="ARBA00022723"/>
    </source>
</evidence>
<dbReference type="FunFam" id="2.60.260.20:FF:000005">
    <property type="entry name" value="Chaperone protein dnaJ 1, mitochondrial"/>
    <property type="match status" value="1"/>
</dbReference>
<keyword evidence="8 12" id="KW-0143">Chaperone</keyword>
<keyword evidence="1 12" id="KW-0963">Cytoplasm</keyword>
<keyword evidence="17" id="KW-0560">Oxidoreductase</keyword>
<comment type="function">
    <text evidence="9 12">Participates actively in the response to hyperosmotic and heat shock by preventing the aggregation of stress-denatured proteins and by disaggregating proteins, also in an autonomous, DnaK-independent fashion. Unfolded proteins bind initially to DnaJ; upon interaction with the DnaJ-bound protein, DnaK hydrolyzes its bound ATP, resulting in the formation of a stable complex. GrpE releases ADP from DnaK; ATP binding to DnaK triggers the release of the substrate protein, thus completing the reaction cycle. Several rounds of ATP-dependent interactions between DnaJ, DnaK and GrpE are required for fully efficient folding. Also involved, together with DnaK and GrpE, in the DNA replication of plasmids through activation of initiation proteins.</text>
</comment>
<dbReference type="InterPro" id="IPR018253">
    <property type="entry name" value="DnaJ_domain_CS"/>
</dbReference>
<dbReference type="PROSITE" id="PS51188">
    <property type="entry name" value="ZF_CR"/>
    <property type="match status" value="1"/>
</dbReference>
<evidence type="ECO:0000256" key="14">
    <source>
        <dbReference type="SAM" id="MobiDB-lite"/>
    </source>
</evidence>
<keyword evidence="3 12" id="KW-0479">Metal-binding</keyword>
<name>A0A9D2M9C6_9FIRM</name>
<dbReference type="InterPro" id="IPR036410">
    <property type="entry name" value="HSP_DnaJ_Cys-rich_dom_sf"/>
</dbReference>
<dbReference type="InterPro" id="IPR001305">
    <property type="entry name" value="HSP_DnaJ_Cys-rich_dom"/>
</dbReference>
<organism evidence="17 18">
    <name type="scientific">Candidatus Flavonifractor intestinipullorum</name>
    <dbReference type="NCBI Taxonomy" id="2838587"/>
    <lineage>
        <taxon>Bacteria</taxon>
        <taxon>Bacillati</taxon>
        <taxon>Bacillota</taxon>
        <taxon>Clostridia</taxon>
        <taxon>Eubacteriales</taxon>
        <taxon>Oscillospiraceae</taxon>
        <taxon>Flavonifractor</taxon>
    </lineage>
</organism>
<evidence type="ECO:0000256" key="7">
    <source>
        <dbReference type="ARBA" id="ARBA00023016"/>
    </source>
</evidence>
<dbReference type="SUPFAM" id="SSF57938">
    <property type="entry name" value="DnaJ/Hsp40 cysteine-rich domain"/>
    <property type="match status" value="1"/>
</dbReference>
<dbReference type="Pfam" id="PF00684">
    <property type="entry name" value="DnaJ_CXXCXGXG"/>
    <property type="match status" value="1"/>
</dbReference>
<evidence type="ECO:0000256" key="2">
    <source>
        <dbReference type="ARBA" id="ARBA00022705"/>
    </source>
</evidence>
<reference evidence="17" key="1">
    <citation type="journal article" date="2021" name="PeerJ">
        <title>Extensive microbial diversity within the chicken gut microbiome revealed by metagenomics and culture.</title>
        <authorList>
            <person name="Gilroy R."/>
            <person name="Ravi A."/>
            <person name="Getino M."/>
            <person name="Pursley I."/>
            <person name="Horton D.L."/>
            <person name="Alikhan N.F."/>
            <person name="Baker D."/>
            <person name="Gharbi K."/>
            <person name="Hall N."/>
            <person name="Watson M."/>
            <person name="Adriaenssens E.M."/>
            <person name="Foster-Nyarko E."/>
            <person name="Jarju S."/>
            <person name="Secka A."/>
            <person name="Antonio M."/>
            <person name="Oren A."/>
            <person name="Chaudhuri R.R."/>
            <person name="La Ragione R."/>
            <person name="Hildebrand F."/>
            <person name="Pallen M.J."/>
        </authorList>
    </citation>
    <scope>NUCLEOTIDE SEQUENCE</scope>
    <source>
        <strain evidence="17">CHK189-11263</strain>
    </source>
</reference>
<evidence type="ECO:0000256" key="12">
    <source>
        <dbReference type="HAMAP-Rule" id="MF_01152"/>
    </source>
</evidence>
<feature type="binding site" evidence="12">
    <location>
        <position position="158"/>
    </location>
    <ligand>
        <name>Zn(2+)</name>
        <dbReference type="ChEBI" id="CHEBI:29105"/>
        <label>1</label>
    </ligand>
</feature>
<dbReference type="InterPro" id="IPR001623">
    <property type="entry name" value="DnaJ_domain"/>
</dbReference>
<feature type="binding site" evidence="12">
    <location>
        <position position="204"/>
    </location>
    <ligand>
        <name>Zn(2+)</name>
        <dbReference type="ChEBI" id="CHEBI:29105"/>
        <label>2</label>
    </ligand>
</feature>
<feature type="binding site" evidence="12">
    <location>
        <position position="178"/>
    </location>
    <ligand>
        <name>Zn(2+)</name>
        <dbReference type="ChEBI" id="CHEBI:29105"/>
        <label>2</label>
    </ligand>
</feature>
<comment type="cofactor">
    <cofactor evidence="12">
        <name>Zn(2+)</name>
        <dbReference type="ChEBI" id="CHEBI:29105"/>
    </cofactor>
    <text evidence="12">Binds 2 Zn(2+) ions per monomer.</text>
</comment>
<feature type="binding site" evidence="12">
    <location>
        <position position="161"/>
    </location>
    <ligand>
        <name>Zn(2+)</name>
        <dbReference type="ChEBI" id="CHEBI:29105"/>
        <label>1</label>
    </ligand>
</feature>
<feature type="repeat" description="CXXCXGXG motif" evidence="12">
    <location>
        <begin position="201"/>
        <end position="208"/>
    </location>
</feature>
<feature type="domain" description="CR-type" evidence="16">
    <location>
        <begin position="145"/>
        <end position="227"/>
    </location>
</feature>
<dbReference type="InterPro" id="IPR036869">
    <property type="entry name" value="J_dom_sf"/>
</dbReference>
<evidence type="ECO:0000256" key="6">
    <source>
        <dbReference type="ARBA" id="ARBA00022833"/>
    </source>
</evidence>
<proteinExistence type="inferred from homology"/>
<evidence type="ECO:0000256" key="5">
    <source>
        <dbReference type="ARBA" id="ARBA00022771"/>
    </source>
</evidence>
<reference evidence="17" key="2">
    <citation type="submission" date="2021-04" db="EMBL/GenBank/DDBJ databases">
        <authorList>
            <person name="Gilroy R."/>
        </authorList>
    </citation>
    <scope>NUCLEOTIDE SEQUENCE</scope>
    <source>
        <strain evidence="17">CHK189-11263</strain>
    </source>
</reference>
<dbReference type="GO" id="GO:0005737">
    <property type="term" value="C:cytoplasm"/>
    <property type="evidence" value="ECO:0007669"/>
    <property type="project" value="UniProtKB-SubCell"/>
</dbReference>
<dbReference type="PANTHER" id="PTHR43096">
    <property type="entry name" value="DNAJ HOMOLOG 1, MITOCHONDRIAL-RELATED"/>
    <property type="match status" value="1"/>
</dbReference>
<dbReference type="CDD" id="cd10747">
    <property type="entry name" value="DnaJ_C"/>
    <property type="match status" value="1"/>
</dbReference>
<evidence type="ECO:0000256" key="1">
    <source>
        <dbReference type="ARBA" id="ARBA00022490"/>
    </source>
</evidence>
<gene>
    <name evidence="12 17" type="primary">dnaJ</name>
    <name evidence="17" type="ORF">H9714_03540</name>
</gene>
<dbReference type="CDD" id="cd06257">
    <property type="entry name" value="DnaJ"/>
    <property type="match status" value="1"/>
</dbReference>
<feature type="binding site" evidence="12">
    <location>
        <position position="201"/>
    </location>
    <ligand>
        <name>Zn(2+)</name>
        <dbReference type="ChEBI" id="CHEBI:29105"/>
        <label>2</label>
    </ligand>
</feature>
<dbReference type="GO" id="GO:0031072">
    <property type="term" value="F:heat shock protein binding"/>
    <property type="evidence" value="ECO:0007669"/>
    <property type="project" value="InterPro"/>
</dbReference>
<comment type="subunit">
    <text evidence="12">Homodimer.</text>
</comment>
<dbReference type="CDD" id="cd10719">
    <property type="entry name" value="DnaJ_zf"/>
    <property type="match status" value="1"/>
</dbReference>
<feature type="zinc finger region" description="CR-type" evidence="13">
    <location>
        <begin position="145"/>
        <end position="227"/>
    </location>
</feature>
<dbReference type="InterPro" id="IPR008971">
    <property type="entry name" value="HSP40/DnaJ_pept-bd"/>
</dbReference>
<keyword evidence="5 12" id="KW-0863">Zinc-finger</keyword>
<dbReference type="GO" id="GO:0051082">
    <property type="term" value="F:unfolded protein binding"/>
    <property type="evidence" value="ECO:0007669"/>
    <property type="project" value="UniProtKB-UniRule"/>
</dbReference>
<evidence type="ECO:0000256" key="13">
    <source>
        <dbReference type="PROSITE-ProRule" id="PRU00546"/>
    </source>
</evidence>
<dbReference type="Gene3D" id="2.10.230.10">
    <property type="entry name" value="Heat shock protein DnaJ, cysteine-rich domain"/>
    <property type="match status" value="1"/>
</dbReference>
<evidence type="ECO:0000256" key="4">
    <source>
        <dbReference type="ARBA" id="ARBA00022737"/>
    </source>
</evidence>
<dbReference type="GO" id="GO:0042026">
    <property type="term" value="P:protein refolding"/>
    <property type="evidence" value="ECO:0007669"/>
    <property type="project" value="TreeGrafter"/>
</dbReference>
<dbReference type="NCBIfam" id="TIGR02349">
    <property type="entry name" value="DnaJ_bact"/>
    <property type="match status" value="1"/>
</dbReference>
<dbReference type="EMBL" id="DWYC01000036">
    <property type="protein sequence ID" value="HJB56605.1"/>
    <property type="molecule type" value="Genomic_DNA"/>
</dbReference>
<dbReference type="HAMAP" id="MF_01152">
    <property type="entry name" value="DnaJ"/>
    <property type="match status" value="1"/>
</dbReference>
<dbReference type="InterPro" id="IPR012724">
    <property type="entry name" value="DnaJ"/>
</dbReference>
<dbReference type="GO" id="GO:0005524">
    <property type="term" value="F:ATP binding"/>
    <property type="evidence" value="ECO:0007669"/>
    <property type="project" value="InterPro"/>
</dbReference>
<evidence type="ECO:0000256" key="10">
    <source>
        <dbReference type="ARBA" id="ARBA00061004"/>
    </source>
</evidence>
<dbReference type="SUPFAM" id="SSF49493">
    <property type="entry name" value="HSP40/DnaJ peptide-binding domain"/>
    <property type="match status" value="2"/>
</dbReference>
<dbReference type="PROSITE" id="PS00636">
    <property type="entry name" value="DNAJ_1"/>
    <property type="match status" value="1"/>
</dbReference>
<feature type="region of interest" description="Disordered" evidence="14">
    <location>
        <begin position="368"/>
        <end position="394"/>
    </location>
</feature>
<dbReference type="Gene3D" id="2.60.260.20">
    <property type="entry name" value="Urease metallochaperone UreE, N-terminal domain"/>
    <property type="match status" value="2"/>
</dbReference>
<keyword evidence="2 12" id="KW-0235">DNA replication</keyword>
<comment type="similarity">
    <text evidence="10 12">Belongs to the DnaJ family.</text>
</comment>
<evidence type="ECO:0000256" key="9">
    <source>
        <dbReference type="ARBA" id="ARBA00053423"/>
    </source>
</evidence>
<dbReference type="GO" id="GO:0009408">
    <property type="term" value="P:response to heat"/>
    <property type="evidence" value="ECO:0007669"/>
    <property type="project" value="InterPro"/>
</dbReference>
<dbReference type="NCBIfam" id="NF008035">
    <property type="entry name" value="PRK10767.1"/>
    <property type="match status" value="1"/>
</dbReference>
<dbReference type="GO" id="GO:0016491">
    <property type="term" value="F:oxidoreductase activity"/>
    <property type="evidence" value="ECO:0007669"/>
    <property type="project" value="UniProtKB-KW"/>
</dbReference>
<feature type="repeat" description="CXXCXGXG motif" evidence="12">
    <location>
        <begin position="158"/>
        <end position="165"/>
    </location>
</feature>
<dbReference type="FunFam" id="1.10.287.110:FF:000034">
    <property type="entry name" value="Chaperone protein DnaJ"/>
    <property type="match status" value="1"/>
</dbReference>
<dbReference type="GO" id="GO:0008270">
    <property type="term" value="F:zinc ion binding"/>
    <property type="evidence" value="ECO:0007669"/>
    <property type="project" value="UniProtKB-UniRule"/>
</dbReference>
<keyword evidence="6 12" id="KW-0862">Zinc</keyword>
<accession>A0A9D2M9C6</accession>
<evidence type="ECO:0000259" key="15">
    <source>
        <dbReference type="PROSITE" id="PS50076"/>
    </source>
</evidence>
<evidence type="ECO:0000259" key="16">
    <source>
        <dbReference type="PROSITE" id="PS51188"/>
    </source>
</evidence>
<dbReference type="PROSITE" id="PS50076">
    <property type="entry name" value="DNAJ_2"/>
    <property type="match status" value="1"/>
</dbReference>
<dbReference type="AlphaFoldDB" id="A0A9D2M9C6"/>
<dbReference type="Gene3D" id="1.10.287.110">
    <property type="entry name" value="DnaJ domain"/>
    <property type="match status" value="1"/>
</dbReference>
<dbReference type="InterPro" id="IPR002939">
    <property type="entry name" value="DnaJ_C"/>
</dbReference>
<feature type="binding site" evidence="12">
    <location>
        <position position="175"/>
    </location>
    <ligand>
        <name>Zn(2+)</name>
        <dbReference type="ChEBI" id="CHEBI:29105"/>
        <label>2</label>
    </ligand>
</feature>
<dbReference type="FunFam" id="2.10.230.10:FF:000002">
    <property type="entry name" value="Molecular chaperone DnaJ"/>
    <property type="match status" value="1"/>
</dbReference>
<feature type="binding site" evidence="12">
    <location>
        <position position="215"/>
    </location>
    <ligand>
        <name>Zn(2+)</name>
        <dbReference type="ChEBI" id="CHEBI:29105"/>
        <label>1</label>
    </ligand>
</feature>
<feature type="compositionally biased region" description="Basic and acidic residues" evidence="14">
    <location>
        <begin position="379"/>
        <end position="388"/>
    </location>
</feature>
<evidence type="ECO:0000313" key="18">
    <source>
        <dbReference type="Proteomes" id="UP000824208"/>
    </source>
</evidence>
<feature type="repeat" description="CXXCXGXG motif" evidence="12">
    <location>
        <begin position="215"/>
        <end position="222"/>
    </location>
</feature>
<dbReference type="Pfam" id="PF01556">
    <property type="entry name" value="DnaJ_C"/>
    <property type="match status" value="1"/>
</dbReference>
<dbReference type="Proteomes" id="UP000824208">
    <property type="component" value="Unassembled WGS sequence"/>
</dbReference>
<dbReference type="PRINTS" id="PR00625">
    <property type="entry name" value="JDOMAIN"/>
</dbReference>
<feature type="binding site" evidence="12">
    <location>
        <position position="218"/>
    </location>
    <ligand>
        <name>Zn(2+)</name>
        <dbReference type="ChEBI" id="CHEBI:29105"/>
        <label>1</label>
    </ligand>
</feature>
<protein>
    <recommendedName>
        <fullName evidence="11 12">Chaperone protein DnaJ</fullName>
    </recommendedName>
</protein>
<evidence type="ECO:0000256" key="8">
    <source>
        <dbReference type="ARBA" id="ARBA00023186"/>
    </source>
</evidence>
<keyword evidence="4 12" id="KW-0677">Repeat</keyword>
<sequence length="394" mass="42034">MPEQKRDYYEVLGVGRNASDEELKKAYRKLAKKYHPDMNPGDKEAEAKFKEVNEAYEVLSDKDKRARYDQFGHAGVDPNFGAGQGGGFGGGFGGFDMGDIDLGDIFGSFFGGGFGGGSSSRRSGPMKGETLRASVTIRFEEAAFGCEKELSLTRSEECDVCHGSGCAPGTTAEICPDCHGSGTIRIQRGGGAFSFATTTQCPKCGGTGKIIHSPCHSCGGSGSVRRQRKITVKIPAGIDNGQAISLRGQGGAGKNGGPAGDLIISVTVRPHPQFRRDGTSIYLDQSVTFLQATLGAELEIPTIDGKVKWTLPEGTQSGTTFRLRGKGMPSVNNSRVRGDQYVTVTVQVPRGLNGEQKEALRAFGRAMGELPPQSGEETLGEKLEGFFDKRKKKK</sequence>
<evidence type="ECO:0000256" key="11">
    <source>
        <dbReference type="ARBA" id="ARBA00067609"/>
    </source>
</evidence>
<feature type="domain" description="J" evidence="15">
    <location>
        <begin position="7"/>
        <end position="72"/>
    </location>
</feature>
<comment type="caution">
    <text evidence="17">The sequence shown here is derived from an EMBL/GenBank/DDBJ whole genome shotgun (WGS) entry which is preliminary data.</text>
</comment>
<dbReference type="GO" id="GO:0006260">
    <property type="term" value="P:DNA replication"/>
    <property type="evidence" value="ECO:0007669"/>
    <property type="project" value="UniProtKB-KW"/>
</dbReference>